<organism evidence="3 4">
    <name type="scientific">Pontibacter silvestris</name>
    <dbReference type="NCBI Taxonomy" id="2305183"/>
    <lineage>
        <taxon>Bacteria</taxon>
        <taxon>Pseudomonadati</taxon>
        <taxon>Bacteroidota</taxon>
        <taxon>Cytophagia</taxon>
        <taxon>Cytophagales</taxon>
        <taxon>Hymenobacteraceae</taxon>
        <taxon>Pontibacter</taxon>
    </lineage>
</organism>
<dbReference type="InterPro" id="IPR051398">
    <property type="entry name" value="Polysacch_Deacetylase"/>
</dbReference>
<dbReference type="EMBL" id="JBHUHV010000037">
    <property type="protein sequence ID" value="MFD2067685.1"/>
    <property type="molecule type" value="Genomic_DNA"/>
</dbReference>
<keyword evidence="3" id="KW-0378">Hydrolase</keyword>
<dbReference type="EC" id="3.-.-.-" evidence="3"/>
<sequence>MSAQNWNKKQAAVVLTYDDALNVHLDNVVPALDSLHLKGTFFLIASSPAFTNRLDEWRKVATDKHELANHTLFHPCNGSLPGRSFVTPDYDLATYSVRRLKDEIKMTNAVLQAVDGKKERTFAYPCGDTMINGVSYIDAIKGEFVAARGVHEEMVQKNSANLYSVGCYAVNGQTGDELIDLVKQAMKSNSMIVFLFHGVGGEHSLNVSLEAHSKLLHFIKDHKKEIWNPTFIEATKYTKQANASEKVRY</sequence>
<dbReference type="GO" id="GO:0016787">
    <property type="term" value="F:hydrolase activity"/>
    <property type="evidence" value="ECO:0007669"/>
    <property type="project" value="UniProtKB-KW"/>
</dbReference>
<evidence type="ECO:0000313" key="4">
    <source>
        <dbReference type="Proteomes" id="UP001597369"/>
    </source>
</evidence>
<dbReference type="Gene3D" id="3.20.20.370">
    <property type="entry name" value="Glycoside hydrolase/deacetylase"/>
    <property type="match status" value="1"/>
</dbReference>
<dbReference type="RefSeq" id="WP_229957896.1">
    <property type="nucleotide sequence ID" value="NZ_JAJJWI010000002.1"/>
</dbReference>
<accession>A0ABW4X094</accession>
<proteinExistence type="predicted"/>
<dbReference type="PANTHER" id="PTHR34216:SF11">
    <property type="entry name" value="CHITOOLIGOSACCHARIDE DEACETYLASE"/>
    <property type="match status" value="1"/>
</dbReference>
<dbReference type="Proteomes" id="UP001597369">
    <property type="component" value="Unassembled WGS sequence"/>
</dbReference>
<keyword evidence="1" id="KW-0732">Signal</keyword>
<feature type="domain" description="NodB homology" evidence="2">
    <location>
        <begin position="11"/>
        <end position="249"/>
    </location>
</feature>
<dbReference type="InterPro" id="IPR002509">
    <property type="entry name" value="NODB_dom"/>
</dbReference>
<dbReference type="SUPFAM" id="SSF88713">
    <property type="entry name" value="Glycoside hydrolase/deacetylase"/>
    <property type="match status" value="1"/>
</dbReference>
<keyword evidence="4" id="KW-1185">Reference proteome</keyword>
<reference evidence="4" key="1">
    <citation type="journal article" date="2019" name="Int. J. Syst. Evol. Microbiol.">
        <title>The Global Catalogue of Microorganisms (GCM) 10K type strain sequencing project: providing services to taxonomists for standard genome sequencing and annotation.</title>
        <authorList>
            <consortium name="The Broad Institute Genomics Platform"/>
            <consortium name="The Broad Institute Genome Sequencing Center for Infectious Disease"/>
            <person name="Wu L."/>
            <person name="Ma J."/>
        </authorList>
    </citation>
    <scope>NUCLEOTIDE SEQUENCE [LARGE SCALE GENOMIC DNA]</scope>
    <source>
        <strain evidence="4">JCM 16545</strain>
    </source>
</reference>
<dbReference type="CDD" id="cd10967">
    <property type="entry name" value="CE4_GLA_like_6s"/>
    <property type="match status" value="1"/>
</dbReference>
<dbReference type="InterPro" id="IPR011330">
    <property type="entry name" value="Glyco_hydro/deAcase_b/a-brl"/>
</dbReference>
<evidence type="ECO:0000259" key="2">
    <source>
        <dbReference type="PROSITE" id="PS51677"/>
    </source>
</evidence>
<evidence type="ECO:0000256" key="1">
    <source>
        <dbReference type="ARBA" id="ARBA00022729"/>
    </source>
</evidence>
<gene>
    <name evidence="3" type="ORF">ACFSKU_12385</name>
</gene>
<evidence type="ECO:0000313" key="3">
    <source>
        <dbReference type="EMBL" id="MFD2067685.1"/>
    </source>
</evidence>
<dbReference type="Pfam" id="PF01522">
    <property type="entry name" value="Polysacc_deac_1"/>
    <property type="match status" value="1"/>
</dbReference>
<comment type="caution">
    <text evidence="3">The sequence shown here is derived from an EMBL/GenBank/DDBJ whole genome shotgun (WGS) entry which is preliminary data.</text>
</comment>
<name>A0ABW4X094_9BACT</name>
<protein>
    <submittedName>
        <fullName evidence="3">Polysaccharide deacetylase family protein</fullName>
        <ecNumber evidence="3">3.-.-.-</ecNumber>
    </submittedName>
</protein>
<dbReference type="PANTHER" id="PTHR34216">
    <property type="match status" value="1"/>
</dbReference>
<dbReference type="PROSITE" id="PS51677">
    <property type="entry name" value="NODB"/>
    <property type="match status" value="1"/>
</dbReference>